<protein>
    <submittedName>
        <fullName evidence="1">Uncharacterized protein</fullName>
    </submittedName>
</protein>
<organism evidence="1 2">
    <name type="scientific">Rhynchophorus ferrugineus</name>
    <name type="common">Red palm weevil</name>
    <name type="synonym">Curculio ferrugineus</name>
    <dbReference type="NCBI Taxonomy" id="354439"/>
    <lineage>
        <taxon>Eukaryota</taxon>
        <taxon>Metazoa</taxon>
        <taxon>Ecdysozoa</taxon>
        <taxon>Arthropoda</taxon>
        <taxon>Hexapoda</taxon>
        <taxon>Insecta</taxon>
        <taxon>Pterygota</taxon>
        <taxon>Neoptera</taxon>
        <taxon>Endopterygota</taxon>
        <taxon>Coleoptera</taxon>
        <taxon>Polyphaga</taxon>
        <taxon>Cucujiformia</taxon>
        <taxon>Curculionidae</taxon>
        <taxon>Dryophthorinae</taxon>
        <taxon>Rhynchophorus</taxon>
    </lineage>
</organism>
<dbReference type="EMBL" id="JAACXV010012038">
    <property type="protein sequence ID" value="KAF7274821.1"/>
    <property type="molecule type" value="Genomic_DNA"/>
</dbReference>
<gene>
    <name evidence="1" type="ORF">GWI33_012511</name>
</gene>
<dbReference type="OrthoDB" id="10020110at2759"/>
<evidence type="ECO:0000313" key="1">
    <source>
        <dbReference type="EMBL" id="KAF7274821.1"/>
    </source>
</evidence>
<dbReference type="AlphaFoldDB" id="A0A834I8S4"/>
<accession>A0A834I8S4</accession>
<dbReference type="PANTHER" id="PTHR22437:SF0">
    <property type="entry name" value="FI21431P1"/>
    <property type="match status" value="1"/>
</dbReference>
<comment type="caution">
    <text evidence="1">The sequence shown here is derived from an EMBL/GenBank/DDBJ whole genome shotgun (WGS) entry which is preliminary data.</text>
</comment>
<proteinExistence type="predicted"/>
<dbReference type="GO" id="GO:0005737">
    <property type="term" value="C:cytoplasm"/>
    <property type="evidence" value="ECO:0007669"/>
    <property type="project" value="TreeGrafter"/>
</dbReference>
<dbReference type="Proteomes" id="UP000625711">
    <property type="component" value="Unassembled WGS sequence"/>
</dbReference>
<dbReference type="GO" id="GO:0006357">
    <property type="term" value="P:regulation of transcription by RNA polymerase II"/>
    <property type="evidence" value="ECO:0007669"/>
    <property type="project" value="InterPro"/>
</dbReference>
<dbReference type="GO" id="GO:0000977">
    <property type="term" value="F:RNA polymerase II transcription regulatory region sequence-specific DNA binding"/>
    <property type="evidence" value="ECO:0007669"/>
    <property type="project" value="TreeGrafter"/>
</dbReference>
<reference evidence="1" key="1">
    <citation type="submission" date="2020-08" db="EMBL/GenBank/DDBJ databases">
        <title>Genome sequencing and assembly of the red palm weevil Rhynchophorus ferrugineus.</title>
        <authorList>
            <person name="Dias G.B."/>
            <person name="Bergman C.M."/>
            <person name="Manee M."/>
        </authorList>
    </citation>
    <scope>NUCLEOTIDE SEQUENCE</scope>
    <source>
        <strain evidence="1">AA-2017</strain>
        <tissue evidence="1">Whole larva</tissue>
    </source>
</reference>
<dbReference type="GO" id="GO:0005634">
    <property type="term" value="C:nucleus"/>
    <property type="evidence" value="ECO:0007669"/>
    <property type="project" value="TreeGrafter"/>
</dbReference>
<sequence length="140" mass="15466">MTTSRIGSDCGSTCRVKLTQVLAIIVRKEGCQGDPGDFWMYENGYLLFQGLLTANSVCWWNNALNGATKSLVYYGYVNPGALLVSSEPCALEVLRNAWARRVLQPPAGYQIVGLGYKVIYNKNVCKFLESATNNKEQLTS</sequence>
<keyword evidence="2" id="KW-1185">Reference proteome</keyword>
<evidence type="ECO:0000313" key="2">
    <source>
        <dbReference type="Proteomes" id="UP000625711"/>
    </source>
</evidence>
<name>A0A834I8S4_RHYFE</name>
<dbReference type="InterPro" id="IPR040126">
    <property type="entry name" value="STOX1/2"/>
</dbReference>
<dbReference type="PANTHER" id="PTHR22437">
    <property type="entry name" value="WINGED HELIX DOMAIN-CONTAINING PROTEIN"/>
    <property type="match status" value="1"/>
</dbReference>